<dbReference type="SMART" id="SM00862">
    <property type="entry name" value="Trans_reg_C"/>
    <property type="match status" value="1"/>
</dbReference>
<protein>
    <submittedName>
        <fullName evidence="10">Response regulator transcription factor</fullName>
    </submittedName>
</protein>
<evidence type="ECO:0000256" key="5">
    <source>
        <dbReference type="ARBA" id="ARBA00023163"/>
    </source>
</evidence>
<sequence>MNILIVEDSLSLRRSLRLGLTNLGFTLDDTGDGAEGLSMALTGDYQLLILDIMLPGLDGLSILKALRKAKSNIKVLVLSAKDLPQDKVKGLLEGADDYMTKPFSFDELHARLVSLMRRGDLCVALNKICIDDFSLDINLKQLFYGNAEVVLTPNEYKIIECLFTNQNKVISPEKLSEYIVGQYDVISKNSIEAHLSSARKKIKGLGGYLPVKTKRGFGYIASNG</sequence>
<gene>
    <name evidence="10" type="ORF">SG34_007915</name>
</gene>
<dbReference type="PANTHER" id="PTHR48111">
    <property type="entry name" value="REGULATOR OF RPOS"/>
    <property type="match status" value="1"/>
</dbReference>
<dbReference type="AlphaFoldDB" id="A0AAE9Z6A2"/>
<dbReference type="InterPro" id="IPR011006">
    <property type="entry name" value="CheY-like_superfamily"/>
</dbReference>
<dbReference type="InterPro" id="IPR036388">
    <property type="entry name" value="WH-like_DNA-bd_sf"/>
</dbReference>
<keyword evidence="3" id="KW-0805">Transcription regulation</keyword>
<keyword evidence="5" id="KW-0804">Transcription</keyword>
<dbReference type="KEGG" id="tvd:SG34_007915"/>
<evidence type="ECO:0000259" key="9">
    <source>
        <dbReference type="PROSITE" id="PS51755"/>
    </source>
</evidence>
<reference evidence="10 11" key="1">
    <citation type="journal article" date="2015" name="Genome Announc.">
        <title>Draft Genome Sequences of Marine Isolates of Thalassomonas viridans and Thalassomonas actiniarum.</title>
        <authorList>
            <person name="Olonade I."/>
            <person name="van Zyl L.J."/>
            <person name="Trindade M."/>
        </authorList>
    </citation>
    <scope>NUCLEOTIDE SEQUENCE [LARGE SCALE GENOMIC DNA]</scope>
    <source>
        <strain evidence="10 11">XOM25</strain>
    </source>
</reference>
<evidence type="ECO:0000256" key="1">
    <source>
        <dbReference type="ARBA" id="ARBA00022553"/>
    </source>
</evidence>
<organism evidence="10 11">
    <name type="scientific">Thalassomonas viridans</name>
    <dbReference type="NCBI Taxonomy" id="137584"/>
    <lineage>
        <taxon>Bacteria</taxon>
        <taxon>Pseudomonadati</taxon>
        <taxon>Pseudomonadota</taxon>
        <taxon>Gammaproteobacteria</taxon>
        <taxon>Alteromonadales</taxon>
        <taxon>Colwelliaceae</taxon>
        <taxon>Thalassomonas</taxon>
    </lineage>
</organism>
<dbReference type="Pfam" id="PF00072">
    <property type="entry name" value="Response_reg"/>
    <property type="match status" value="1"/>
</dbReference>
<evidence type="ECO:0000256" key="2">
    <source>
        <dbReference type="ARBA" id="ARBA00023012"/>
    </source>
</evidence>
<dbReference type="InterPro" id="IPR001867">
    <property type="entry name" value="OmpR/PhoB-type_DNA-bd"/>
</dbReference>
<dbReference type="InterPro" id="IPR016032">
    <property type="entry name" value="Sig_transdc_resp-reg_C-effctor"/>
</dbReference>
<dbReference type="SUPFAM" id="SSF46894">
    <property type="entry name" value="C-terminal effector domain of the bipartite response regulators"/>
    <property type="match status" value="1"/>
</dbReference>
<evidence type="ECO:0000256" key="6">
    <source>
        <dbReference type="PROSITE-ProRule" id="PRU00169"/>
    </source>
</evidence>
<evidence type="ECO:0000256" key="7">
    <source>
        <dbReference type="PROSITE-ProRule" id="PRU01091"/>
    </source>
</evidence>
<proteinExistence type="predicted"/>
<evidence type="ECO:0000256" key="4">
    <source>
        <dbReference type="ARBA" id="ARBA00023125"/>
    </source>
</evidence>
<name>A0AAE9Z6A2_9GAMM</name>
<dbReference type="EMBL" id="CP059733">
    <property type="protein sequence ID" value="WDE06814.1"/>
    <property type="molecule type" value="Genomic_DNA"/>
</dbReference>
<evidence type="ECO:0000313" key="10">
    <source>
        <dbReference type="EMBL" id="WDE06814.1"/>
    </source>
</evidence>
<dbReference type="SUPFAM" id="SSF52172">
    <property type="entry name" value="CheY-like"/>
    <property type="match status" value="1"/>
</dbReference>
<dbReference type="GO" id="GO:0000156">
    <property type="term" value="F:phosphorelay response regulator activity"/>
    <property type="evidence" value="ECO:0007669"/>
    <property type="project" value="TreeGrafter"/>
</dbReference>
<dbReference type="GO" id="GO:0005829">
    <property type="term" value="C:cytosol"/>
    <property type="evidence" value="ECO:0007669"/>
    <property type="project" value="TreeGrafter"/>
</dbReference>
<dbReference type="Proteomes" id="UP000032352">
    <property type="component" value="Chromosome"/>
</dbReference>
<feature type="domain" description="OmpR/PhoB-type" evidence="9">
    <location>
        <begin position="125"/>
        <end position="223"/>
    </location>
</feature>
<evidence type="ECO:0000259" key="8">
    <source>
        <dbReference type="PROSITE" id="PS50110"/>
    </source>
</evidence>
<feature type="domain" description="Response regulatory" evidence="8">
    <location>
        <begin position="2"/>
        <end position="116"/>
    </location>
</feature>
<accession>A0AAE9Z6A2</accession>
<dbReference type="InterPro" id="IPR001789">
    <property type="entry name" value="Sig_transdc_resp-reg_receiver"/>
</dbReference>
<keyword evidence="2" id="KW-0902">Two-component regulatory system</keyword>
<dbReference type="Pfam" id="PF00486">
    <property type="entry name" value="Trans_reg_C"/>
    <property type="match status" value="1"/>
</dbReference>
<dbReference type="RefSeq" id="WP_044839145.1">
    <property type="nucleotide sequence ID" value="NZ_CP059733.1"/>
</dbReference>
<dbReference type="SMART" id="SM00448">
    <property type="entry name" value="REC"/>
    <property type="match status" value="1"/>
</dbReference>
<keyword evidence="11" id="KW-1185">Reference proteome</keyword>
<dbReference type="PANTHER" id="PTHR48111:SF22">
    <property type="entry name" value="REGULATOR OF RPOS"/>
    <property type="match status" value="1"/>
</dbReference>
<feature type="DNA-binding region" description="OmpR/PhoB-type" evidence="7">
    <location>
        <begin position="125"/>
        <end position="223"/>
    </location>
</feature>
<evidence type="ECO:0000313" key="11">
    <source>
        <dbReference type="Proteomes" id="UP000032352"/>
    </source>
</evidence>
<dbReference type="GO" id="GO:0006355">
    <property type="term" value="P:regulation of DNA-templated transcription"/>
    <property type="evidence" value="ECO:0007669"/>
    <property type="project" value="InterPro"/>
</dbReference>
<dbReference type="Gene3D" id="1.10.10.10">
    <property type="entry name" value="Winged helix-like DNA-binding domain superfamily/Winged helix DNA-binding domain"/>
    <property type="match status" value="1"/>
</dbReference>
<dbReference type="CDD" id="cd00383">
    <property type="entry name" value="trans_reg_C"/>
    <property type="match status" value="1"/>
</dbReference>
<dbReference type="PROSITE" id="PS51755">
    <property type="entry name" value="OMPR_PHOB"/>
    <property type="match status" value="1"/>
</dbReference>
<dbReference type="GO" id="GO:0032993">
    <property type="term" value="C:protein-DNA complex"/>
    <property type="evidence" value="ECO:0007669"/>
    <property type="project" value="TreeGrafter"/>
</dbReference>
<dbReference type="Gene3D" id="3.40.50.2300">
    <property type="match status" value="1"/>
</dbReference>
<evidence type="ECO:0000256" key="3">
    <source>
        <dbReference type="ARBA" id="ARBA00023015"/>
    </source>
</evidence>
<reference evidence="10 11" key="2">
    <citation type="journal article" date="2022" name="Mar. Drugs">
        <title>Bioassay-Guided Fractionation Leads to the Detection of Cholic Acid Generated by the Rare Thalassomonas sp.</title>
        <authorList>
            <person name="Pheiffer F."/>
            <person name="Schneider Y.K."/>
            <person name="Hansen E.H."/>
            <person name="Andersen J.H."/>
            <person name="Isaksson J."/>
            <person name="Busche T."/>
            <person name="R C."/>
            <person name="Kalinowski J."/>
            <person name="Zyl L.V."/>
            <person name="Trindade M."/>
        </authorList>
    </citation>
    <scope>NUCLEOTIDE SEQUENCE [LARGE SCALE GENOMIC DNA]</scope>
    <source>
        <strain evidence="10 11">XOM25</strain>
    </source>
</reference>
<dbReference type="InterPro" id="IPR039420">
    <property type="entry name" value="WalR-like"/>
</dbReference>
<keyword evidence="4 7" id="KW-0238">DNA-binding</keyword>
<dbReference type="PROSITE" id="PS50110">
    <property type="entry name" value="RESPONSE_REGULATORY"/>
    <property type="match status" value="1"/>
</dbReference>
<keyword evidence="1 6" id="KW-0597">Phosphoprotein</keyword>
<dbReference type="GO" id="GO:0000976">
    <property type="term" value="F:transcription cis-regulatory region binding"/>
    <property type="evidence" value="ECO:0007669"/>
    <property type="project" value="TreeGrafter"/>
</dbReference>
<feature type="modified residue" description="4-aspartylphosphate" evidence="6">
    <location>
        <position position="51"/>
    </location>
</feature>